<dbReference type="Proteomes" id="UP000586095">
    <property type="component" value="Unassembled WGS sequence"/>
</dbReference>
<dbReference type="Pfam" id="PF00196">
    <property type="entry name" value="GerE"/>
    <property type="match status" value="1"/>
</dbReference>
<dbReference type="CDD" id="cd06170">
    <property type="entry name" value="LuxR_C_like"/>
    <property type="match status" value="1"/>
</dbReference>
<feature type="domain" description="HTH luxR-type" evidence="4">
    <location>
        <begin position="765"/>
        <end position="829"/>
    </location>
</feature>
<sequence>MGSQELGKTSLLGDLEASLAALGFDVLRIGADPALAPIKYGALRESWISSDRFHQNSSPVELTAILTSELARSSNSVLLIDDAEWLDVASAQALAPLMNRGIVSGVLASAPFRQLTTEQRATSRLIRADARVELQALSFEQVGVLSESILGAYVSPEIISEIFSMSSGITGIAADIIRAAQAANLIEPGADRWVSSQSRLWSVHLEETVERAFAHLSDDAFRLLHALSLAGSMPADRVHAYDPESTILLTHRGLVTMFRDPQGESRISPRPALITDFFRQRRVDVLHLSAVGLLDELSRIPAPPPLSAAATLTESLAARTAAQETHNAGLARYIREEAEQRLALAAQDWRRLPNPPHAIAYIDALLQAGGYQGTASEVIEHTPASSENAVEMLQLALHEQLLGAAGRRSSSRHTAALRAHHADFSPALDAYEMYVRFSSDGLTPEVRQWLDSPASDPVGFSQTVADYIHASTGRVHPLSDAPDSPARIPVQRLIADQTHLITVVRHSALDDSLERLLADPISLLPGDDPVPFLVDSYVRSQILLGLGRLSEARSTLSQALSVGNLDLRFAVLYAAMLRWSAFLHYRDGRTDIATSLLKESRGYPDLRGPMPGMRPEFGDALEVLFESGPRQASERFLVEAQACHDRSFVDASWAMARFAFQLNPTDAALDVLDTLGELQSYAWSTRLSTFARAALRQDPQIFNYISRLTTLSEISTAADFLEDIERVHRDRGTKIDPRYVEAVTEARQAFHMFQEPVAVRPRPEHVSAVESLTPRELEIAPLTATLSNREIADRLTLSIRTVENHIARSMKKLGLSSRKELSTALSSAAIAASGVGSD</sequence>
<dbReference type="InterPro" id="IPR036388">
    <property type="entry name" value="WH-like_DNA-bd_sf"/>
</dbReference>
<dbReference type="SUPFAM" id="SSF52540">
    <property type="entry name" value="P-loop containing nucleoside triphosphate hydrolases"/>
    <property type="match status" value="1"/>
</dbReference>
<dbReference type="PANTHER" id="PTHR44688">
    <property type="entry name" value="DNA-BINDING TRANSCRIPTIONAL ACTIVATOR DEVR_DOSR"/>
    <property type="match status" value="1"/>
</dbReference>
<evidence type="ECO:0000313" key="5">
    <source>
        <dbReference type="EMBL" id="NYD27640.1"/>
    </source>
</evidence>
<dbReference type="GO" id="GO:0006355">
    <property type="term" value="P:regulation of DNA-templated transcription"/>
    <property type="evidence" value="ECO:0007669"/>
    <property type="project" value="InterPro"/>
</dbReference>
<dbReference type="SUPFAM" id="SSF46894">
    <property type="entry name" value="C-terminal effector domain of the bipartite response regulators"/>
    <property type="match status" value="1"/>
</dbReference>
<proteinExistence type="predicted"/>
<keyword evidence="2 5" id="KW-0238">DNA-binding</keyword>
<dbReference type="SMART" id="SM00421">
    <property type="entry name" value="HTH_LUXR"/>
    <property type="match status" value="1"/>
</dbReference>
<dbReference type="EMBL" id="JACCBD010000001">
    <property type="protein sequence ID" value="NYD27640.1"/>
    <property type="molecule type" value="Genomic_DNA"/>
</dbReference>
<keyword evidence="3" id="KW-0804">Transcription</keyword>
<name>A0A852RFJ5_9MICO</name>
<dbReference type="GO" id="GO:0003677">
    <property type="term" value="F:DNA binding"/>
    <property type="evidence" value="ECO:0007669"/>
    <property type="project" value="UniProtKB-KW"/>
</dbReference>
<keyword evidence="1" id="KW-0805">Transcription regulation</keyword>
<dbReference type="AlphaFoldDB" id="A0A852RFJ5"/>
<evidence type="ECO:0000256" key="3">
    <source>
        <dbReference type="ARBA" id="ARBA00023163"/>
    </source>
</evidence>
<evidence type="ECO:0000256" key="2">
    <source>
        <dbReference type="ARBA" id="ARBA00023125"/>
    </source>
</evidence>
<dbReference type="InterPro" id="IPR016032">
    <property type="entry name" value="Sig_transdc_resp-reg_C-effctor"/>
</dbReference>
<keyword evidence="6" id="KW-1185">Reference proteome</keyword>
<dbReference type="InterPro" id="IPR027417">
    <property type="entry name" value="P-loop_NTPase"/>
</dbReference>
<gene>
    <name evidence="5" type="ORF">BJ960_002443</name>
</gene>
<evidence type="ECO:0000256" key="1">
    <source>
        <dbReference type="ARBA" id="ARBA00023015"/>
    </source>
</evidence>
<reference evidence="5 6" key="1">
    <citation type="submission" date="2020-07" db="EMBL/GenBank/DDBJ databases">
        <title>Sequencing the genomes of 1000 actinobacteria strains.</title>
        <authorList>
            <person name="Klenk H.-P."/>
        </authorList>
    </citation>
    <scope>NUCLEOTIDE SEQUENCE [LARGE SCALE GENOMIC DNA]</scope>
    <source>
        <strain evidence="5 6">DSM 17380</strain>
    </source>
</reference>
<dbReference type="RefSeq" id="WP_221936308.1">
    <property type="nucleotide sequence ID" value="NZ_BAAALZ010000001.1"/>
</dbReference>
<comment type="caution">
    <text evidence="5">The sequence shown here is derived from an EMBL/GenBank/DDBJ whole genome shotgun (WGS) entry which is preliminary data.</text>
</comment>
<dbReference type="InterPro" id="IPR000792">
    <property type="entry name" value="Tscrpt_reg_LuxR_C"/>
</dbReference>
<dbReference type="Gene3D" id="1.10.10.10">
    <property type="entry name" value="Winged helix-like DNA-binding domain superfamily/Winged helix DNA-binding domain"/>
    <property type="match status" value="1"/>
</dbReference>
<accession>A0A852RFJ5</accession>
<dbReference type="PROSITE" id="PS50043">
    <property type="entry name" value="HTH_LUXR_2"/>
    <property type="match status" value="1"/>
</dbReference>
<organism evidence="5 6">
    <name type="scientific">Leucobacter aridicollis</name>
    <dbReference type="NCBI Taxonomy" id="283878"/>
    <lineage>
        <taxon>Bacteria</taxon>
        <taxon>Bacillati</taxon>
        <taxon>Actinomycetota</taxon>
        <taxon>Actinomycetes</taxon>
        <taxon>Micrococcales</taxon>
        <taxon>Microbacteriaceae</taxon>
        <taxon>Leucobacter</taxon>
    </lineage>
</organism>
<evidence type="ECO:0000259" key="4">
    <source>
        <dbReference type="PROSITE" id="PS50043"/>
    </source>
</evidence>
<protein>
    <submittedName>
        <fullName evidence="5">DNA-binding CsgD family transcriptional regulator</fullName>
    </submittedName>
</protein>
<dbReference type="PANTHER" id="PTHR44688:SF16">
    <property type="entry name" value="DNA-BINDING TRANSCRIPTIONAL ACTIVATOR DEVR_DOSR"/>
    <property type="match status" value="1"/>
</dbReference>
<evidence type="ECO:0000313" key="6">
    <source>
        <dbReference type="Proteomes" id="UP000586095"/>
    </source>
</evidence>